<feature type="compositionally biased region" description="Basic and acidic residues" evidence="1">
    <location>
        <begin position="72"/>
        <end position="82"/>
    </location>
</feature>
<dbReference type="AlphaFoldDB" id="A0AAV2P0G4"/>
<dbReference type="Proteomes" id="UP001497644">
    <property type="component" value="Chromosome 6"/>
</dbReference>
<proteinExistence type="predicted"/>
<gene>
    <name evidence="2" type="ORF">LPLAT_LOCUS11193</name>
</gene>
<name>A0AAV2P0G4_9HYME</name>
<reference evidence="2" key="1">
    <citation type="submission" date="2024-04" db="EMBL/GenBank/DDBJ databases">
        <authorList>
            <consortium name="Molecular Ecology Group"/>
        </authorList>
    </citation>
    <scope>NUCLEOTIDE SEQUENCE</scope>
</reference>
<evidence type="ECO:0000256" key="1">
    <source>
        <dbReference type="SAM" id="MobiDB-lite"/>
    </source>
</evidence>
<dbReference type="EMBL" id="OZ034829">
    <property type="protein sequence ID" value="CAL1685777.1"/>
    <property type="molecule type" value="Genomic_DNA"/>
</dbReference>
<evidence type="ECO:0000313" key="3">
    <source>
        <dbReference type="Proteomes" id="UP001497644"/>
    </source>
</evidence>
<protein>
    <submittedName>
        <fullName evidence="2">Uncharacterized protein</fullName>
    </submittedName>
</protein>
<accession>A0AAV2P0G4</accession>
<organism evidence="2 3">
    <name type="scientific">Lasius platythorax</name>
    <dbReference type="NCBI Taxonomy" id="488582"/>
    <lineage>
        <taxon>Eukaryota</taxon>
        <taxon>Metazoa</taxon>
        <taxon>Ecdysozoa</taxon>
        <taxon>Arthropoda</taxon>
        <taxon>Hexapoda</taxon>
        <taxon>Insecta</taxon>
        <taxon>Pterygota</taxon>
        <taxon>Neoptera</taxon>
        <taxon>Endopterygota</taxon>
        <taxon>Hymenoptera</taxon>
        <taxon>Apocrita</taxon>
        <taxon>Aculeata</taxon>
        <taxon>Formicoidea</taxon>
        <taxon>Formicidae</taxon>
        <taxon>Formicinae</taxon>
        <taxon>Lasius</taxon>
        <taxon>Lasius</taxon>
    </lineage>
</organism>
<keyword evidence="3" id="KW-1185">Reference proteome</keyword>
<feature type="region of interest" description="Disordered" evidence="1">
    <location>
        <begin position="34"/>
        <end position="82"/>
    </location>
</feature>
<sequence length="82" mass="8932">METKQPLELPGTYLTSRWMVDGFAGQSNLLFERKSTPLCGPSRPSAPRGAAEQGEENKTSAETAAGIAFHEVVNRQRREGSP</sequence>
<evidence type="ECO:0000313" key="2">
    <source>
        <dbReference type="EMBL" id="CAL1685777.1"/>
    </source>
</evidence>